<keyword evidence="1" id="KW-1133">Transmembrane helix</keyword>
<dbReference type="AlphaFoldDB" id="A0A5J4JME7"/>
<protein>
    <submittedName>
        <fullName evidence="2">Uncharacterized protein</fullName>
    </submittedName>
</protein>
<comment type="caution">
    <text evidence="2">The sequence shown here is derived from an EMBL/GenBank/DDBJ whole genome shotgun (WGS) entry which is preliminary data.</text>
</comment>
<dbReference type="Proteomes" id="UP000391919">
    <property type="component" value="Unassembled WGS sequence"/>
</dbReference>
<organism evidence="2 3">
    <name type="scientific">Weizmannia acidilactici</name>
    <dbReference type="NCBI Taxonomy" id="2607726"/>
    <lineage>
        <taxon>Bacteria</taxon>
        <taxon>Bacillati</taxon>
        <taxon>Bacillota</taxon>
        <taxon>Bacilli</taxon>
        <taxon>Bacillales</taxon>
        <taxon>Bacillaceae</taxon>
        <taxon>Heyndrickxia</taxon>
    </lineage>
</organism>
<evidence type="ECO:0000256" key="1">
    <source>
        <dbReference type="SAM" id="Phobius"/>
    </source>
</evidence>
<gene>
    <name evidence="2" type="ORF">BpJC7_31330</name>
</gene>
<accession>A0A5J4JME7</accession>
<proteinExistence type="predicted"/>
<dbReference type="EMBL" id="BKZQ01000075">
    <property type="protein sequence ID" value="GER71830.1"/>
    <property type="molecule type" value="Genomic_DNA"/>
</dbReference>
<keyword evidence="1" id="KW-0472">Membrane</keyword>
<evidence type="ECO:0000313" key="2">
    <source>
        <dbReference type="EMBL" id="GER71830.1"/>
    </source>
</evidence>
<evidence type="ECO:0000313" key="3">
    <source>
        <dbReference type="Proteomes" id="UP000391919"/>
    </source>
</evidence>
<feature type="transmembrane region" description="Helical" evidence="1">
    <location>
        <begin position="20"/>
        <end position="48"/>
    </location>
</feature>
<keyword evidence="3" id="KW-1185">Reference proteome</keyword>
<reference evidence="2 3" key="1">
    <citation type="submission" date="2019-09" db="EMBL/GenBank/DDBJ databases">
        <title>Draft genome sequence of Bacillus sp. JC-7.</title>
        <authorList>
            <person name="Tanaka N."/>
            <person name="Shiwa Y."/>
            <person name="Fujita N."/>
            <person name="Tanasupawat S."/>
        </authorList>
    </citation>
    <scope>NUCLEOTIDE SEQUENCE [LARGE SCALE GENOMIC DNA]</scope>
    <source>
        <strain evidence="2 3">JC-7</strain>
    </source>
</reference>
<sequence>MSDVLLLLQMVAKRLSVLSLFAAVLLLLSHLWLYTVIALIIAGCLLCIGRIIKEKCSGPESDRRWYTLIVVSDEVWDDEEDAPFFEMDSVSLELHYQYDDIRGINPQIQLQELPGFILVETDDTKRIDETLENPSLVTSNYAEVVRFLKAKAEK</sequence>
<name>A0A5J4JME7_9BACI</name>
<keyword evidence="1" id="KW-0812">Transmembrane</keyword>